<evidence type="ECO:0000256" key="5">
    <source>
        <dbReference type="ARBA" id="ARBA00023136"/>
    </source>
</evidence>
<dbReference type="PANTHER" id="PTHR35402:SF1">
    <property type="entry name" value="TYPE II SECRETION SYSTEM PROTEIN GSPF DOMAIN-CONTAINING PROTEIN"/>
    <property type="match status" value="1"/>
</dbReference>
<evidence type="ECO:0000256" key="2">
    <source>
        <dbReference type="ARBA" id="ARBA00022475"/>
    </source>
</evidence>
<proteinExistence type="predicted"/>
<dbReference type="AlphaFoldDB" id="A0AAX4FV48"/>
<dbReference type="Pfam" id="PF00482">
    <property type="entry name" value="T2SSF"/>
    <property type="match status" value="1"/>
</dbReference>
<evidence type="ECO:0000256" key="4">
    <source>
        <dbReference type="ARBA" id="ARBA00022989"/>
    </source>
</evidence>
<comment type="subcellular location">
    <subcellularLocation>
        <location evidence="1">Cell membrane</location>
        <topology evidence="1">Multi-pass membrane protein</topology>
    </subcellularLocation>
</comment>
<reference evidence="8 9" key="1">
    <citation type="submission" date="2023-10" db="EMBL/GenBank/DDBJ databases">
        <title>The complete genome sequence of Methanoculleus receptaculi DSM 18860.</title>
        <authorList>
            <person name="Lai S.-J."/>
            <person name="You Y.-T."/>
            <person name="Chen S.-C."/>
        </authorList>
    </citation>
    <scope>NUCLEOTIDE SEQUENCE [LARGE SCALE GENOMIC DNA]</scope>
    <source>
        <strain evidence="8 9">DSM 18860</strain>
    </source>
</reference>
<keyword evidence="3 6" id="KW-0812">Transmembrane</keyword>
<feature type="transmembrane region" description="Helical" evidence="6">
    <location>
        <begin position="279"/>
        <end position="300"/>
    </location>
</feature>
<accession>A0AAX4FV48</accession>
<evidence type="ECO:0000313" key="8">
    <source>
        <dbReference type="EMBL" id="WOX57749.1"/>
    </source>
</evidence>
<organism evidence="8 9">
    <name type="scientific">Methanoculleus receptaculi</name>
    <dbReference type="NCBI Taxonomy" id="394967"/>
    <lineage>
        <taxon>Archaea</taxon>
        <taxon>Methanobacteriati</taxon>
        <taxon>Methanobacteriota</taxon>
        <taxon>Stenosarchaea group</taxon>
        <taxon>Methanomicrobia</taxon>
        <taxon>Methanomicrobiales</taxon>
        <taxon>Methanomicrobiaceae</taxon>
        <taxon>Methanoculleus</taxon>
    </lineage>
</organism>
<keyword evidence="9" id="KW-1185">Reference proteome</keyword>
<feature type="transmembrane region" description="Helical" evidence="6">
    <location>
        <begin position="251"/>
        <end position="273"/>
    </location>
</feature>
<feature type="domain" description="Type II secretion system protein GspF" evidence="7">
    <location>
        <begin position="138"/>
        <end position="265"/>
    </location>
</feature>
<dbReference type="PANTHER" id="PTHR35402">
    <property type="entry name" value="INTEGRAL MEMBRANE PROTEIN-RELATED"/>
    <property type="match status" value="1"/>
</dbReference>
<keyword evidence="4 6" id="KW-1133">Transmembrane helix</keyword>
<evidence type="ECO:0000259" key="7">
    <source>
        <dbReference type="Pfam" id="PF00482"/>
    </source>
</evidence>
<dbReference type="InterPro" id="IPR018076">
    <property type="entry name" value="T2SS_GspF_dom"/>
</dbReference>
<feature type="transmembrane region" description="Helical" evidence="6">
    <location>
        <begin position="92"/>
        <end position="118"/>
    </location>
</feature>
<evidence type="ECO:0000256" key="1">
    <source>
        <dbReference type="ARBA" id="ARBA00004651"/>
    </source>
</evidence>
<keyword evidence="5 6" id="KW-0472">Membrane</keyword>
<protein>
    <submittedName>
        <fullName evidence="8">Type II secretion system F family protein</fullName>
    </submittedName>
</protein>
<evidence type="ECO:0000313" key="9">
    <source>
        <dbReference type="Proteomes" id="UP001305652"/>
    </source>
</evidence>
<evidence type="ECO:0000256" key="3">
    <source>
        <dbReference type="ARBA" id="ARBA00022692"/>
    </source>
</evidence>
<dbReference type="EMBL" id="CP137642">
    <property type="protein sequence ID" value="WOX57749.1"/>
    <property type="molecule type" value="Genomic_DNA"/>
</dbReference>
<keyword evidence="2" id="KW-1003">Cell membrane</keyword>
<gene>
    <name evidence="8" type="ORF">R6Y96_00375</name>
</gene>
<dbReference type="GeneID" id="85731566"/>
<sequence>MNSYERFCFNLLGHRLKDKRADYVKLRNDMMGARMTTPFEAYLATAYVTSIMVGLVAAVLIGLLTYILRVPDMIVYRGAVPEFLYALNDYKMVLGTIVITIIALLVFGGITYIVFIIYPGILAGERRRNIDATLPYAINYVTAMSSAGITPDEVFRSLGQSQIYGESAVEARYITRETDFFGKDLLEALRAVAQATPSDRMREFLQGAVASISSGSNLTEYFRTKAHQYTLENHQQQKAFLETLGLVAESYVTAIVAGMLFLIILQSVMTILSGDSNPLFLYIIIYLLVPFGSLMFVILISSITPEV</sequence>
<dbReference type="Proteomes" id="UP001305652">
    <property type="component" value="Chromosome"/>
</dbReference>
<dbReference type="KEGG" id="mrc:R6Y96_00375"/>
<dbReference type="RefSeq" id="WP_318621473.1">
    <property type="nucleotide sequence ID" value="NZ_CP137642.1"/>
</dbReference>
<name>A0AAX4FV48_9EURY</name>
<evidence type="ECO:0000256" key="6">
    <source>
        <dbReference type="SAM" id="Phobius"/>
    </source>
</evidence>
<dbReference type="GO" id="GO:0005886">
    <property type="term" value="C:plasma membrane"/>
    <property type="evidence" value="ECO:0007669"/>
    <property type="project" value="UniProtKB-SubCell"/>
</dbReference>
<feature type="transmembrane region" description="Helical" evidence="6">
    <location>
        <begin position="41"/>
        <end position="68"/>
    </location>
</feature>
<dbReference type="InterPro" id="IPR056569">
    <property type="entry name" value="ArlJ-like"/>
</dbReference>